<dbReference type="InterPro" id="IPR000795">
    <property type="entry name" value="T_Tr_GTP-bd_dom"/>
</dbReference>
<dbReference type="Proteomes" id="UP000509448">
    <property type="component" value="Chromosome"/>
</dbReference>
<dbReference type="GO" id="GO:0005525">
    <property type="term" value="F:GTP binding"/>
    <property type="evidence" value="ECO:0007669"/>
    <property type="project" value="UniProtKB-UniRule"/>
</dbReference>
<dbReference type="AlphaFoldDB" id="A0A4P2VC32"/>
<dbReference type="InterPro" id="IPR031157">
    <property type="entry name" value="G_TR_CS"/>
</dbReference>
<dbReference type="InterPro" id="IPR009000">
    <property type="entry name" value="Transl_B-barrel_sf"/>
</dbReference>
<name>A0A4P2VC32_9ARCH</name>
<evidence type="ECO:0000313" key="12">
    <source>
        <dbReference type="Proteomes" id="UP000509448"/>
    </source>
</evidence>
<evidence type="ECO:0000256" key="4">
    <source>
        <dbReference type="ARBA" id="ARBA00022741"/>
    </source>
</evidence>
<dbReference type="Pfam" id="PF00009">
    <property type="entry name" value="GTP_EFTU"/>
    <property type="match status" value="1"/>
</dbReference>
<evidence type="ECO:0000256" key="7">
    <source>
        <dbReference type="ARBA" id="ARBA00022917"/>
    </source>
</evidence>
<dbReference type="KEGG" id="ccai:NAS2_0247"/>
<evidence type="ECO:0000256" key="9">
    <source>
        <dbReference type="HAMAP-Rule" id="MF_00118"/>
    </source>
</evidence>
<dbReference type="GO" id="GO:0000287">
    <property type="term" value="F:magnesium ion binding"/>
    <property type="evidence" value="ECO:0007669"/>
    <property type="project" value="UniProtKB-UniRule"/>
</dbReference>
<dbReference type="HAMAP" id="MF_00118_A">
    <property type="entry name" value="EF_Tu_A"/>
    <property type="match status" value="1"/>
</dbReference>
<dbReference type="CDD" id="cd03705">
    <property type="entry name" value="EF1_alpha_III"/>
    <property type="match status" value="1"/>
</dbReference>
<evidence type="ECO:0000256" key="5">
    <source>
        <dbReference type="ARBA" id="ARBA00022768"/>
    </source>
</evidence>
<feature type="binding site" evidence="9">
    <location>
        <begin position="158"/>
        <end position="161"/>
    </location>
    <ligand>
        <name>GTP</name>
        <dbReference type="ChEBI" id="CHEBI:37565"/>
    </ligand>
</feature>
<keyword evidence="4 9" id="KW-0547">Nucleotide-binding</keyword>
<comment type="catalytic activity">
    <reaction evidence="9">
        <text>GTP + H2O = GDP + phosphate + H(+)</text>
        <dbReference type="Rhea" id="RHEA:19669"/>
        <dbReference type="ChEBI" id="CHEBI:15377"/>
        <dbReference type="ChEBI" id="CHEBI:15378"/>
        <dbReference type="ChEBI" id="CHEBI:37565"/>
        <dbReference type="ChEBI" id="CHEBI:43474"/>
        <dbReference type="ChEBI" id="CHEBI:58189"/>
        <dbReference type="EC" id="3.6.5.3"/>
    </reaction>
</comment>
<dbReference type="InterPro" id="IPR004539">
    <property type="entry name" value="Transl_elong_EF1A_euk/arc"/>
</dbReference>
<dbReference type="FunFam" id="2.40.30.10:FF:000003">
    <property type="entry name" value="Elongation factor 1-alpha"/>
    <property type="match status" value="1"/>
</dbReference>
<evidence type="ECO:0000313" key="11">
    <source>
        <dbReference type="EMBL" id="BBE41641.1"/>
    </source>
</evidence>
<dbReference type="InterPro" id="IPR027417">
    <property type="entry name" value="P-loop_NTPase"/>
</dbReference>
<comment type="function">
    <text evidence="9">GTP hydrolase that promotes the GTP-dependent binding of aminoacyl-tRNA to the A-site of ribosomes during protein biosynthesis.</text>
</comment>
<dbReference type="GO" id="GO:0003746">
    <property type="term" value="F:translation elongation factor activity"/>
    <property type="evidence" value="ECO:0007669"/>
    <property type="project" value="UniProtKB-UniRule"/>
</dbReference>
<dbReference type="GO" id="GO:0005737">
    <property type="term" value="C:cytoplasm"/>
    <property type="evidence" value="ECO:0007669"/>
    <property type="project" value="UniProtKB-SubCell"/>
</dbReference>
<dbReference type="RefSeq" id="WP_174447964.1">
    <property type="nucleotide sequence ID" value="NZ_AP018732.1"/>
</dbReference>
<gene>
    <name evidence="9" type="primary">tuf</name>
    <name evidence="11" type="ORF">NAS2_0247</name>
</gene>
<comment type="subcellular location">
    <subcellularLocation>
        <location evidence="1 9">Cytoplasm</location>
    </subcellularLocation>
</comment>
<accession>A0A4P2VC32</accession>
<dbReference type="EC" id="3.6.5.3" evidence="9"/>
<evidence type="ECO:0000256" key="2">
    <source>
        <dbReference type="ARBA" id="ARBA00022490"/>
    </source>
</evidence>
<dbReference type="FunFam" id="3.40.50.300:FF:000255">
    <property type="entry name" value="Elongation factor 1-alpha"/>
    <property type="match status" value="1"/>
</dbReference>
<keyword evidence="3 9" id="KW-0479">Metal-binding</keyword>
<keyword evidence="5 9" id="KW-0251">Elongation factor</keyword>
<dbReference type="SUPFAM" id="SSF50447">
    <property type="entry name" value="Translation proteins"/>
    <property type="match status" value="1"/>
</dbReference>
<dbReference type="InterPro" id="IPR054696">
    <property type="entry name" value="GTP-eEF1A_C"/>
</dbReference>
<dbReference type="Gene3D" id="2.40.30.10">
    <property type="entry name" value="Translation factors"/>
    <property type="match status" value="2"/>
</dbReference>
<evidence type="ECO:0000256" key="6">
    <source>
        <dbReference type="ARBA" id="ARBA00022842"/>
    </source>
</evidence>
<organism evidence="11 12">
    <name type="scientific">Conexivisphaera calida</name>
    <dbReference type="NCBI Taxonomy" id="1874277"/>
    <lineage>
        <taxon>Archaea</taxon>
        <taxon>Nitrososphaerota</taxon>
        <taxon>Conexivisphaeria</taxon>
        <taxon>Conexivisphaerales</taxon>
        <taxon>Conexivisphaeraceae</taxon>
        <taxon>Conexivisphaera</taxon>
    </lineage>
</organism>
<dbReference type="NCBIfam" id="TIGR00483">
    <property type="entry name" value="EF-1_alpha"/>
    <property type="match status" value="1"/>
</dbReference>
<dbReference type="InterPro" id="IPR050100">
    <property type="entry name" value="TRAFAC_GTPase_members"/>
</dbReference>
<dbReference type="InterPro" id="IPR004161">
    <property type="entry name" value="EFTu-like_2"/>
</dbReference>
<dbReference type="PRINTS" id="PR00315">
    <property type="entry name" value="ELONGATNFCT"/>
</dbReference>
<feature type="binding site" evidence="9">
    <location>
        <begin position="96"/>
        <end position="100"/>
    </location>
    <ligand>
        <name>GTP</name>
        <dbReference type="ChEBI" id="CHEBI:37565"/>
    </ligand>
</feature>
<evidence type="ECO:0000256" key="1">
    <source>
        <dbReference type="ARBA" id="ARBA00004496"/>
    </source>
</evidence>
<dbReference type="Gene3D" id="3.40.50.300">
    <property type="entry name" value="P-loop containing nucleotide triphosphate hydrolases"/>
    <property type="match status" value="1"/>
</dbReference>
<feature type="binding site" evidence="9">
    <location>
        <position position="25"/>
    </location>
    <ligand>
        <name>Mg(2+)</name>
        <dbReference type="ChEBI" id="CHEBI:18420"/>
    </ligand>
</feature>
<dbReference type="PROSITE" id="PS51722">
    <property type="entry name" value="G_TR_2"/>
    <property type="match status" value="1"/>
</dbReference>
<dbReference type="PROSITE" id="PS00301">
    <property type="entry name" value="G_TR_1"/>
    <property type="match status" value="1"/>
</dbReference>
<dbReference type="SUPFAM" id="SSF52540">
    <property type="entry name" value="P-loop containing nucleoside triphosphate hydrolases"/>
    <property type="match status" value="1"/>
</dbReference>
<evidence type="ECO:0000256" key="8">
    <source>
        <dbReference type="ARBA" id="ARBA00023134"/>
    </source>
</evidence>
<evidence type="ECO:0000259" key="10">
    <source>
        <dbReference type="PROSITE" id="PS51722"/>
    </source>
</evidence>
<dbReference type="PANTHER" id="PTHR23115">
    <property type="entry name" value="TRANSLATION FACTOR"/>
    <property type="match status" value="1"/>
</dbReference>
<dbReference type="InterPro" id="IPR009001">
    <property type="entry name" value="Transl_elong_EF1A/Init_IF2_C"/>
</dbReference>
<keyword evidence="7 9" id="KW-0648">Protein biosynthesis</keyword>
<dbReference type="EMBL" id="AP018732">
    <property type="protein sequence ID" value="BBE41641.1"/>
    <property type="molecule type" value="Genomic_DNA"/>
</dbReference>
<dbReference type="NCBIfam" id="NF008969">
    <property type="entry name" value="PRK12317.1"/>
    <property type="match status" value="1"/>
</dbReference>
<dbReference type="CDD" id="cd03693">
    <property type="entry name" value="EF1_alpha_II"/>
    <property type="match status" value="1"/>
</dbReference>
<dbReference type="Pfam" id="PF03144">
    <property type="entry name" value="GTP_EFTU_D2"/>
    <property type="match status" value="1"/>
</dbReference>
<dbReference type="CDD" id="cd01883">
    <property type="entry name" value="EF1_alpha"/>
    <property type="match status" value="1"/>
</dbReference>
<comment type="similarity">
    <text evidence="9">Belongs to the TRAFAC class translation factor GTPase superfamily. Classic translation factor GTPase family. EF-Tu/EF-1A subfamily.</text>
</comment>
<protein>
    <recommendedName>
        <fullName evidence="9">Elongation factor 1-alpha</fullName>
        <shortName evidence="9">EF-1-alpha</shortName>
        <ecNumber evidence="9">3.6.5.3</ecNumber>
    </recommendedName>
    <alternativeName>
        <fullName evidence="9">Elongation factor Tu</fullName>
        <shortName evidence="9">EF-Tu</shortName>
    </alternativeName>
</protein>
<dbReference type="OrthoDB" id="371718at2157"/>
<dbReference type="GeneID" id="55584064"/>
<dbReference type="SUPFAM" id="SSF50465">
    <property type="entry name" value="EF-Tu/eEF-1alpha/eIF2-gamma C-terminal domain"/>
    <property type="match status" value="1"/>
</dbReference>
<keyword evidence="9" id="KW-0378">Hydrolase</keyword>
<keyword evidence="12" id="KW-1185">Reference proteome</keyword>
<feature type="binding site" evidence="9">
    <location>
        <begin position="18"/>
        <end position="25"/>
    </location>
    <ligand>
        <name>GTP</name>
        <dbReference type="ChEBI" id="CHEBI:37565"/>
    </ligand>
</feature>
<sequence length="443" mass="48999">MSERQKPSKPHLNLVVVGHVDHGKSTLTGHLLYRLGKVDQRTIEEYAKMSEKLGVGDTFKFAWVLDRLKEERERGITIDLAFQDFETKRYYWTLIDAPGHRDFVKNMITGASQADGAILVISARSGETESALSDEGQAREHAFLLKTLGVNQLVVAINKMDATTPPYDQKRYEEVKNEVSKLLKLVGYKVEKINFVPVSGWKGDNLVEPSPNMPWYKGKTLVEALDEFEEPPKPTDKPLRIPVQDVYSITGVGTVPVGRVETGTLKVGDTIVVMPSGAVGEVKSIETHHTPIQEALPGDNIGFNIRGVSKEDVKRGYVIGHLDNPPTVVKEFLARVIVVFHPTAMAAGYTPVLHAHTAQIPAQVVELVQKLDPRTGQVTEENPKSLKTGDAAVIKVRPLKPLSIEEYKSIPQLGRFALRDSGRTIAAGVVEKITEVQEVKIKK</sequence>
<feature type="domain" description="Tr-type G" evidence="10">
    <location>
        <begin position="9"/>
        <end position="233"/>
    </location>
</feature>
<keyword evidence="2 9" id="KW-0963">Cytoplasm</keyword>
<dbReference type="GO" id="GO:0003924">
    <property type="term" value="F:GTPase activity"/>
    <property type="evidence" value="ECO:0007669"/>
    <property type="project" value="UniProtKB-UniRule"/>
</dbReference>
<dbReference type="FunFam" id="2.40.30.10:FF:000005">
    <property type="entry name" value="Elongation factor 1-alpha"/>
    <property type="match status" value="1"/>
</dbReference>
<proteinExistence type="inferred from homology"/>
<dbReference type="Pfam" id="PF22594">
    <property type="entry name" value="GTP-eEF1A_C"/>
    <property type="match status" value="1"/>
</dbReference>
<reference evidence="11 12" key="1">
    <citation type="journal article" date="2019" name="ISME J.">
        <title>Isolation and characterization of a thermophilic sulfur- and iron-reducing thaumarchaeote from a terrestrial acidic hot spring.</title>
        <authorList>
            <person name="Kato S."/>
            <person name="Itoh T."/>
            <person name="Yuki M."/>
            <person name="Nagamori M."/>
            <person name="Ohnishi M."/>
            <person name="Uematsu K."/>
            <person name="Suzuki K."/>
            <person name="Takashina T."/>
            <person name="Ohkuma M."/>
        </authorList>
    </citation>
    <scope>NUCLEOTIDE SEQUENCE [LARGE SCALE GENOMIC DNA]</scope>
    <source>
        <strain evidence="11 12">NAS-02</strain>
    </source>
</reference>
<keyword evidence="6 9" id="KW-0460">Magnesium</keyword>
<evidence type="ECO:0000256" key="3">
    <source>
        <dbReference type="ARBA" id="ARBA00022723"/>
    </source>
</evidence>
<keyword evidence="8 9" id="KW-0342">GTP-binding</keyword>